<dbReference type="AlphaFoldDB" id="A0ABD0JJ59"/>
<dbReference type="Proteomes" id="UP001519460">
    <property type="component" value="Unassembled WGS sequence"/>
</dbReference>
<feature type="region of interest" description="Disordered" evidence="1">
    <location>
        <begin position="13"/>
        <end position="58"/>
    </location>
</feature>
<reference evidence="2 3" key="1">
    <citation type="journal article" date="2023" name="Sci. Data">
        <title>Genome assembly of the Korean intertidal mud-creeper Batillaria attramentaria.</title>
        <authorList>
            <person name="Patra A.K."/>
            <person name="Ho P.T."/>
            <person name="Jun S."/>
            <person name="Lee S.J."/>
            <person name="Kim Y."/>
            <person name="Won Y.J."/>
        </authorList>
    </citation>
    <scope>NUCLEOTIDE SEQUENCE [LARGE SCALE GENOMIC DNA]</scope>
    <source>
        <strain evidence="2">Wonlab-2016</strain>
    </source>
</reference>
<keyword evidence="3" id="KW-1185">Reference proteome</keyword>
<protein>
    <submittedName>
        <fullName evidence="2">Uncharacterized protein</fullName>
    </submittedName>
</protein>
<feature type="non-terminal residue" evidence="2">
    <location>
        <position position="1"/>
    </location>
</feature>
<sequence length="219" mass="24850">VSQCCESQVGLWLSGSANSAKESPESSIAPRDQPQQTVSYTTEHPNSVPASPLETVPRHRLKQQFLTREPSAKTTSVKKRVKELLKANYRLTTLPVPDSGPRHKGHPPLQCFRNHISMQPYPRGLRRGQRERQRPPESPHEIQDGRSQRGTKKPHQGVKPGEKTALIERQFDIGERKLPRNEMAWIHTETLDLSNQTIQRVNAFLEAFSKPKADRKGHP</sequence>
<proteinExistence type="predicted"/>
<organism evidence="2 3">
    <name type="scientific">Batillaria attramentaria</name>
    <dbReference type="NCBI Taxonomy" id="370345"/>
    <lineage>
        <taxon>Eukaryota</taxon>
        <taxon>Metazoa</taxon>
        <taxon>Spiralia</taxon>
        <taxon>Lophotrochozoa</taxon>
        <taxon>Mollusca</taxon>
        <taxon>Gastropoda</taxon>
        <taxon>Caenogastropoda</taxon>
        <taxon>Sorbeoconcha</taxon>
        <taxon>Cerithioidea</taxon>
        <taxon>Batillariidae</taxon>
        <taxon>Batillaria</taxon>
    </lineage>
</organism>
<feature type="region of interest" description="Disordered" evidence="1">
    <location>
        <begin position="95"/>
        <end position="165"/>
    </location>
</feature>
<evidence type="ECO:0000313" key="2">
    <source>
        <dbReference type="EMBL" id="KAK7474964.1"/>
    </source>
</evidence>
<comment type="caution">
    <text evidence="2">The sequence shown here is derived from an EMBL/GenBank/DDBJ whole genome shotgun (WGS) entry which is preliminary data.</text>
</comment>
<evidence type="ECO:0000313" key="3">
    <source>
        <dbReference type="Proteomes" id="UP001519460"/>
    </source>
</evidence>
<feature type="compositionally biased region" description="Basic and acidic residues" evidence="1">
    <location>
        <begin position="128"/>
        <end position="147"/>
    </location>
</feature>
<name>A0ABD0JJ59_9CAEN</name>
<feature type="compositionally biased region" description="Polar residues" evidence="1">
    <location>
        <begin position="33"/>
        <end position="49"/>
    </location>
</feature>
<dbReference type="EMBL" id="JACVVK020000419">
    <property type="protein sequence ID" value="KAK7474964.1"/>
    <property type="molecule type" value="Genomic_DNA"/>
</dbReference>
<evidence type="ECO:0000256" key="1">
    <source>
        <dbReference type="SAM" id="MobiDB-lite"/>
    </source>
</evidence>
<gene>
    <name evidence="2" type="ORF">BaRGS_00033775</name>
</gene>
<accession>A0ABD0JJ59</accession>